<evidence type="ECO:0000313" key="7">
    <source>
        <dbReference type="EMBL" id="MBB5137445.1"/>
    </source>
</evidence>
<dbReference type="SUPFAM" id="SSF53335">
    <property type="entry name" value="S-adenosyl-L-methionine-dependent methyltransferases"/>
    <property type="match status" value="1"/>
</dbReference>
<name>A0A840PN34_9ACTN</name>
<reference evidence="7 8" key="1">
    <citation type="submission" date="2020-08" db="EMBL/GenBank/DDBJ databases">
        <title>Genomic Encyclopedia of Type Strains, Phase IV (KMG-IV): sequencing the most valuable type-strain genomes for metagenomic binning, comparative biology and taxonomic classification.</title>
        <authorList>
            <person name="Goeker M."/>
        </authorList>
    </citation>
    <scope>NUCLEOTIDE SEQUENCE [LARGE SCALE GENOMIC DNA]</scope>
    <source>
        <strain evidence="7 8">DSM 45615</strain>
    </source>
</reference>
<comment type="similarity">
    <text evidence="2 6">Belongs to the UPF0677 family.</text>
</comment>
<dbReference type="EMBL" id="JACHGN010000017">
    <property type="protein sequence ID" value="MBB5137445.1"/>
    <property type="molecule type" value="Genomic_DNA"/>
</dbReference>
<dbReference type="InterPro" id="IPR029063">
    <property type="entry name" value="SAM-dependent_MTases_sf"/>
</dbReference>
<comment type="caution">
    <text evidence="7">The sequence shown here is derived from an EMBL/GenBank/DDBJ whole genome shotgun (WGS) entry which is preliminary data.</text>
</comment>
<dbReference type="InterPro" id="IPR007213">
    <property type="entry name" value="Ppm1/Ppm2/Tcmp"/>
</dbReference>
<keyword evidence="3 6" id="KW-0489">Methyltransferase</keyword>
<evidence type="ECO:0000256" key="1">
    <source>
        <dbReference type="ARBA" id="ARBA00003907"/>
    </source>
</evidence>
<evidence type="ECO:0000256" key="3">
    <source>
        <dbReference type="ARBA" id="ARBA00022603"/>
    </source>
</evidence>
<proteinExistence type="inferred from homology"/>
<keyword evidence="4 7" id="KW-0808">Transferase</keyword>
<comment type="function">
    <text evidence="1 6">Exhibits S-adenosyl-L-methionine-dependent methyltransferase activity.</text>
</comment>
<evidence type="ECO:0000256" key="6">
    <source>
        <dbReference type="RuleBase" id="RU362030"/>
    </source>
</evidence>
<dbReference type="InterPro" id="IPR011610">
    <property type="entry name" value="SAM_mthyl_Trfase_ML2640-like"/>
</dbReference>
<evidence type="ECO:0000313" key="8">
    <source>
        <dbReference type="Proteomes" id="UP000578449"/>
    </source>
</evidence>
<dbReference type="EC" id="2.1.1.-" evidence="6"/>
<keyword evidence="5 6" id="KW-0949">S-adenosyl-L-methionine</keyword>
<evidence type="ECO:0000256" key="4">
    <source>
        <dbReference type="ARBA" id="ARBA00022679"/>
    </source>
</evidence>
<evidence type="ECO:0000256" key="2">
    <source>
        <dbReference type="ARBA" id="ARBA00008138"/>
    </source>
</evidence>
<dbReference type="NCBIfam" id="TIGR00027">
    <property type="entry name" value="mthyl_TIGR00027"/>
    <property type="match status" value="1"/>
</dbReference>
<keyword evidence="8" id="KW-1185">Reference proteome</keyword>
<organism evidence="7 8">
    <name type="scientific">Thermocatellispora tengchongensis</name>
    <dbReference type="NCBI Taxonomy" id="1073253"/>
    <lineage>
        <taxon>Bacteria</taxon>
        <taxon>Bacillati</taxon>
        <taxon>Actinomycetota</taxon>
        <taxon>Actinomycetes</taxon>
        <taxon>Streptosporangiales</taxon>
        <taxon>Streptosporangiaceae</taxon>
        <taxon>Thermocatellispora</taxon>
    </lineage>
</organism>
<dbReference type="PANTHER" id="PTHR43619">
    <property type="entry name" value="S-ADENOSYL-L-METHIONINE-DEPENDENT METHYLTRANSFERASE YKTD-RELATED"/>
    <property type="match status" value="1"/>
</dbReference>
<gene>
    <name evidence="7" type="ORF">HNP84_007197</name>
</gene>
<dbReference type="AlphaFoldDB" id="A0A840PN34"/>
<dbReference type="Proteomes" id="UP000578449">
    <property type="component" value="Unassembled WGS sequence"/>
</dbReference>
<dbReference type="Pfam" id="PF04072">
    <property type="entry name" value="LCM"/>
    <property type="match status" value="1"/>
</dbReference>
<evidence type="ECO:0000256" key="5">
    <source>
        <dbReference type="ARBA" id="ARBA00022691"/>
    </source>
</evidence>
<dbReference type="RefSeq" id="WP_185054341.1">
    <property type="nucleotide sequence ID" value="NZ_BAABIX010000012.1"/>
</dbReference>
<dbReference type="GO" id="GO:0032259">
    <property type="term" value="P:methylation"/>
    <property type="evidence" value="ECO:0007669"/>
    <property type="project" value="UniProtKB-KW"/>
</dbReference>
<accession>A0A840PN34</accession>
<dbReference type="Gene3D" id="3.40.50.150">
    <property type="entry name" value="Vaccinia Virus protein VP39"/>
    <property type="match status" value="1"/>
</dbReference>
<sequence>MTRRPAEAQTAFGPIVIAAAEQMVPPEQRLFEDDLAVRFLPPGMRLAVHASRWPFVRTLLIKMTESRGRGLWGGMLCRKRYADDQVERAIKAGLRQFVFLGTGLDTRAYRLVAPAGAAAFEVDLPANIAMKGERLREIYGGTPGGVTLVPLDFETHDLGHALTTNGLRPELPMILVWEAVTQYLTEDGVRRTLSALAGAAPGSRFIFTYVLRDFLDGVRFYGAEKAHREFVAKRGIWRLGLAPGEVADLLAEYGWAEREQVGAAEYLARYVKPSGRDLAVSEIERFVYAEKDT</sequence>
<protein>
    <recommendedName>
        <fullName evidence="6">S-adenosyl-L-methionine-dependent methyltransferase</fullName>
        <ecNumber evidence="6">2.1.1.-</ecNumber>
    </recommendedName>
</protein>
<dbReference type="GO" id="GO:0008168">
    <property type="term" value="F:methyltransferase activity"/>
    <property type="evidence" value="ECO:0007669"/>
    <property type="project" value="UniProtKB-UniRule"/>
</dbReference>
<dbReference type="PANTHER" id="PTHR43619:SF2">
    <property type="entry name" value="S-ADENOSYL-L-METHIONINE-DEPENDENT METHYLTRANSFERASES SUPERFAMILY PROTEIN"/>
    <property type="match status" value="1"/>
</dbReference>